<feature type="domain" description="EamA" evidence="7">
    <location>
        <begin position="21"/>
        <end position="153"/>
    </location>
</feature>
<keyword evidence="9" id="KW-1185">Reference proteome</keyword>
<dbReference type="Proteomes" id="UP001597294">
    <property type="component" value="Unassembled WGS sequence"/>
</dbReference>
<feature type="transmembrane region" description="Helical" evidence="6">
    <location>
        <begin position="225"/>
        <end position="242"/>
    </location>
</feature>
<dbReference type="InterPro" id="IPR000620">
    <property type="entry name" value="EamA_dom"/>
</dbReference>
<sequence length="322" mass="35020">MNKPPNTGNTPSDNNQDRILLGIFLAIAMVFCTSVMDGIAKWLTASYSIVSIILIRNTFSLPIAFILMIKTGGLKNMKSDRPWLLAARSSLIIFAAGSFYAALPFMPLAEAFAIAFVAPLFTTVLSIIFLNEKVGPHRWAVLGTGFIGVLIVLQPGTDSFQPAAIFPVAAAFFYAVLMIMTRQLRHHSTSSGMTLWGTIATVCLASISLVLPWEPFAWTLPSGNDLLLLVGMAGVATTAHFLTGQAYRYAPAAVIAPFDYTMLLWGMIFGWVFWQEIPEIHVLAGAAVIISSGLYLIYRESQAKNKTVQDNPLLKSNTPPTA</sequence>
<evidence type="ECO:0000256" key="3">
    <source>
        <dbReference type="ARBA" id="ARBA00022692"/>
    </source>
</evidence>
<evidence type="ECO:0000313" key="8">
    <source>
        <dbReference type="EMBL" id="MFD2205031.1"/>
    </source>
</evidence>
<feature type="transmembrane region" description="Helical" evidence="6">
    <location>
        <begin position="20"/>
        <end position="43"/>
    </location>
</feature>
<evidence type="ECO:0000256" key="2">
    <source>
        <dbReference type="ARBA" id="ARBA00009853"/>
    </source>
</evidence>
<feature type="transmembrane region" description="Helical" evidence="6">
    <location>
        <begin position="254"/>
        <end position="274"/>
    </location>
</feature>
<feature type="transmembrane region" description="Helical" evidence="6">
    <location>
        <begin position="83"/>
        <end position="105"/>
    </location>
</feature>
<evidence type="ECO:0000256" key="6">
    <source>
        <dbReference type="SAM" id="Phobius"/>
    </source>
</evidence>
<evidence type="ECO:0000256" key="1">
    <source>
        <dbReference type="ARBA" id="ARBA00004141"/>
    </source>
</evidence>
<comment type="caution">
    <text evidence="8">The sequence shown here is derived from an EMBL/GenBank/DDBJ whole genome shotgun (WGS) entry which is preliminary data.</text>
</comment>
<accession>A0ABW5BHT5</accession>
<protein>
    <submittedName>
        <fullName evidence="8">DMT family transporter</fullName>
    </submittedName>
</protein>
<evidence type="ECO:0000313" key="9">
    <source>
        <dbReference type="Proteomes" id="UP001597294"/>
    </source>
</evidence>
<dbReference type="SUPFAM" id="SSF103481">
    <property type="entry name" value="Multidrug resistance efflux transporter EmrE"/>
    <property type="match status" value="2"/>
</dbReference>
<proteinExistence type="inferred from homology"/>
<evidence type="ECO:0000256" key="4">
    <source>
        <dbReference type="ARBA" id="ARBA00022989"/>
    </source>
</evidence>
<dbReference type="PANTHER" id="PTHR22911:SF6">
    <property type="entry name" value="SOLUTE CARRIER FAMILY 35 MEMBER G1"/>
    <property type="match status" value="1"/>
</dbReference>
<keyword evidence="4 6" id="KW-1133">Transmembrane helix</keyword>
<dbReference type="Pfam" id="PF00892">
    <property type="entry name" value="EamA"/>
    <property type="match status" value="2"/>
</dbReference>
<dbReference type="RefSeq" id="WP_380249184.1">
    <property type="nucleotide sequence ID" value="NZ_JBHUII010000001.1"/>
</dbReference>
<organism evidence="8 9">
    <name type="scientific">Kiloniella antarctica</name>
    <dbReference type="NCBI Taxonomy" id="1550907"/>
    <lineage>
        <taxon>Bacteria</taxon>
        <taxon>Pseudomonadati</taxon>
        <taxon>Pseudomonadota</taxon>
        <taxon>Alphaproteobacteria</taxon>
        <taxon>Rhodospirillales</taxon>
        <taxon>Kiloniellaceae</taxon>
        <taxon>Kiloniella</taxon>
    </lineage>
</organism>
<evidence type="ECO:0000259" key="7">
    <source>
        <dbReference type="Pfam" id="PF00892"/>
    </source>
</evidence>
<dbReference type="EMBL" id="JBHUII010000001">
    <property type="protein sequence ID" value="MFD2205031.1"/>
    <property type="molecule type" value="Genomic_DNA"/>
</dbReference>
<feature type="transmembrane region" description="Helical" evidence="6">
    <location>
        <begin position="193"/>
        <end position="213"/>
    </location>
</feature>
<dbReference type="PANTHER" id="PTHR22911">
    <property type="entry name" value="ACYL-MALONYL CONDENSING ENZYME-RELATED"/>
    <property type="match status" value="1"/>
</dbReference>
<keyword evidence="3 6" id="KW-0812">Transmembrane</keyword>
<evidence type="ECO:0000256" key="5">
    <source>
        <dbReference type="ARBA" id="ARBA00023136"/>
    </source>
</evidence>
<comment type="subcellular location">
    <subcellularLocation>
        <location evidence="1">Membrane</location>
        <topology evidence="1">Multi-pass membrane protein</topology>
    </subcellularLocation>
</comment>
<gene>
    <name evidence="8" type="ORF">ACFSKO_05400</name>
</gene>
<feature type="transmembrane region" description="Helical" evidence="6">
    <location>
        <begin position="49"/>
        <end position="71"/>
    </location>
</feature>
<feature type="transmembrane region" description="Helical" evidence="6">
    <location>
        <begin position="111"/>
        <end position="130"/>
    </location>
</feature>
<feature type="transmembrane region" description="Helical" evidence="6">
    <location>
        <begin position="163"/>
        <end position="181"/>
    </location>
</feature>
<reference evidence="9" key="1">
    <citation type="journal article" date="2019" name="Int. J. Syst. Evol. Microbiol.">
        <title>The Global Catalogue of Microorganisms (GCM) 10K type strain sequencing project: providing services to taxonomists for standard genome sequencing and annotation.</title>
        <authorList>
            <consortium name="The Broad Institute Genomics Platform"/>
            <consortium name="The Broad Institute Genome Sequencing Center for Infectious Disease"/>
            <person name="Wu L."/>
            <person name="Ma J."/>
        </authorList>
    </citation>
    <scope>NUCLEOTIDE SEQUENCE [LARGE SCALE GENOMIC DNA]</scope>
    <source>
        <strain evidence="9">CGMCC 4.7192</strain>
    </source>
</reference>
<feature type="transmembrane region" description="Helical" evidence="6">
    <location>
        <begin position="139"/>
        <end position="157"/>
    </location>
</feature>
<feature type="transmembrane region" description="Helical" evidence="6">
    <location>
        <begin position="280"/>
        <end position="298"/>
    </location>
</feature>
<dbReference type="InterPro" id="IPR037185">
    <property type="entry name" value="EmrE-like"/>
</dbReference>
<comment type="similarity">
    <text evidence="2">Belongs to the drug/metabolite transporter (DMT) superfamily. 10 TMS drug/metabolite exporter (DME) (TC 2.A.7.3) family.</text>
</comment>
<keyword evidence="5 6" id="KW-0472">Membrane</keyword>
<name>A0ABW5BHT5_9PROT</name>
<feature type="domain" description="EamA" evidence="7">
    <location>
        <begin position="163"/>
        <end position="297"/>
    </location>
</feature>